<dbReference type="AlphaFoldDB" id="A0A4V1LEV0"/>
<dbReference type="RefSeq" id="WP_115605217.1">
    <property type="nucleotide sequence ID" value="NZ_AP026804.1"/>
</dbReference>
<reference evidence="2 5" key="2">
    <citation type="submission" date="2022-09" db="EMBL/GenBank/DDBJ databases">
        <title>complete genome sequences of Clostridium tetani str. KHSU-234311-028 isolated from soil.</title>
        <authorList>
            <person name="Sekizuka T."/>
            <person name="Shitada C."/>
            <person name="Takahashi M."/>
            <person name="Kuroda M."/>
        </authorList>
    </citation>
    <scope>NUCLEOTIDE SEQUENCE [LARGE SCALE GENOMIC DNA]</scope>
    <source>
        <strain evidence="2 5">KHSU-234311-028</strain>
    </source>
</reference>
<keyword evidence="1" id="KW-0175">Coiled coil</keyword>
<evidence type="ECO:0000313" key="5">
    <source>
        <dbReference type="Proteomes" id="UP001321763"/>
    </source>
</evidence>
<evidence type="ECO:0000256" key="1">
    <source>
        <dbReference type="SAM" id="Coils"/>
    </source>
</evidence>
<dbReference type="Proteomes" id="UP001321763">
    <property type="component" value="Chromosome"/>
</dbReference>
<accession>A0A4V1LEV0</accession>
<evidence type="ECO:0000313" key="2">
    <source>
        <dbReference type="EMBL" id="BDR81360.1"/>
    </source>
</evidence>
<gene>
    <name evidence="3" type="ORF">DP130_05420</name>
    <name evidence="2" type="ORF">K234311028_16060</name>
</gene>
<protein>
    <submittedName>
        <fullName evidence="3">Uncharacterized protein</fullName>
    </submittedName>
</protein>
<proteinExistence type="predicted"/>
<organism evidence="3 4">
    <name type="scientific">Clostridium tetani</name>
    <dbReference type="NCBI Taxonomy" id="1513"/>
    <lineage>
        <taxon>Bacteria</taxon>
        <taxon>Bacillati</taxon>
        <taxon>Bacillota</taxon>
        <taxon>Clostridia</taxon>
        <taxon>Eubacteriales</taxon>
        <taxon>Clostridiaceae</taxon>
        <taxon>Clostridium</taxon>
    </lineage>
</organism>
<evidence type="ECO:0000313" key="4">
    <source>
        <dbReference type="Proteomes" id="UP000290921"/>
    </source>
</evidence>
<dbReference type="EMBL" id="QMAP01000004">
    <property type="protein sequence ID" value="RXI49496.1"/>
    <property type="molecule type" value="Genomic_DNA"/>
</dbReference>
<dbReference type="EMBL" id="AP026818">
    <property type="protein sequence ID" value="BDR81360.1"/>
    <property type="molecule type" value="Genomic_DNA"/>
</dbReference>
<sequence>MQFVLLSIGIILIVLNIRVIKEEKNPKNESFSENLNIAHDNMDKNEAEIMKMRKEMGETFYSIQEEIEDLKQQIKGLETKTINNNFKESIKKSIDILDEKEIILPKVEYTNSNNIKMEEVKKLIDKGKNIDEICEILNMGKGEVLLIKDLYLD</sequence>
<feature type="coiled-coil region" evidence="1">
    <location>
        <begin position="35"/>
        <end position="80"/>
    </location>
</feature>
<dbReference type="Proteomes" id="UP000290921">
    <property type="component" value="Unassembled WGS sequence"/>
</dbReference>
<reference evidence="3 4" key="1">
    <citation type="submission" date="2018-06" db="EMBL/GenBank/DDBJ databases">
        <title>Genome conservation of Clostridium tetani.</title>
        <authorList>
            <person name="Bruggemann H."/>
            <person name="Popoff M.R."/>
        </authorList>
    </citation>
    <scope>NUCLEOTIDE SEQUENCE [LARGE SCALE GENOMIC DNA]</scope>
    <source>
        <strain evidence="3 4">2017.061</strain>
    </source>
</reference>
<name>A0A4V1LEV0_CLOTA</name>
<evidence type="ECO:0000313" key="3">
    <source>
        <dbReference type="EMBL" id="RXI49496.1"/>
    </source>
</evidence>